<sequence>MAYLLAIRLLTLVPAYATVVVHEADTVLAALFANKLEQANKSIKVLFTTSTSIKGSRKNWIYIHLRAPQRTLDALLPRDTNLFIYLSTGSDTGPKAKKIACSTPNSCAYLDATSLLSSTASASLLEKEISIIDLLKGAMTSQWIC</sequence>
<organism evidence="2 3">
    <name type="scientific">Rhynchosporium secalis</name>
    <name type="common">Barley scald fungus</name>
    <dbReference type="NCBI Taxonomy" id="38038"/>
    <lineage>
        <taxon>Eukaryota</taxon>
        <taxon>Fungi</taxon>
        <taxon>Dikarya</taxon>
        <taxon>Ascomycota</taxon>
        <taxon>Pezizomycotina</taxon>
        <taxon>Leotiomycetes</taxon>
        <taxon>Helotiales</taxon>
        <taxon>Ploettnerulaceae</taxon>
        <taxon>Rhynchosporium</taxon>
    </lineage>
</organism>
<accession>A0A1E1MA69</accession>
<evidence type="ECO:0000313" key="2">
    <source>
        <dbReference type="EMBL" id="CZT45967.1"/>
    </source>
</evidence>
<keyword evidence="3" id="KW-1185">Reference proteome</keyword>
<reference evidence="3" key="1">
    <citation type="submission" date="2016-03" db="EMBL/GenBank/DDBJ databases">
        <authorList>
            <person name="Guldener U."/>
        </authorList>
    </citation>
    <scope>NUCLEOTIDE SEQUENCE [LARGE SCALE GENOMIC DNA]</scope>
</reference>
<keyword evidence="1" id="KW-0732">Signal</keyword>
<feature type="signal peptide" evidence="1">
    <location>
        <begin position="1"/>
        <end position="17"/>
    </location>
</feature>
<evidence type="ECO:0000313" key="3">
    <source>
        <dbReference type="Proteomes" id="UP000177625"/>
    </source>
</evidence>
<protein>
    <submittedName>
        <fullName evidence="2">Uncharacterized protein</fullName>
    </submittedName>
</protein>
<dbReference type="Proteomes" id="UP000177625">
    <property type="component" value="Unassembled WGS sequence"/>
</dbReference>
<feature type="chain" id="PRO_5009448085" evidence="1">
    <location>
        <begin position="18"/>
        <end position="145"/>
    </location>
</feature>
<evidence type="ECO:0000256" key="1">
    <source>
        <dbReference type="SAM" id="SignalP"/>
    </source>
</evidence>
<proteinExistence type="predicted"/>
<dbReference type="AlphaFoldDB" id="A0A1E1MA69"/>
<name>A0A1E1MA69_RHYSE</name>
<gene>
    <name evidence="2" type="ORF">RSE6_06330</name>
</gene>
<dbReference type="EMBL" id="FJVC01000233">
    <property type="protein sequence ID" value="CZT45967.1"/>
    <property type="molecule type" value="Genomic_DNA"/>
</dbReference>